<keyword evidence="1" id="KW-0472">Membrane</keyword>
<sequence>MIGSVNNIKNRLPFKVNSFSDITLEEIMIMNIFYGLIPIGLFGFWGVHFSLARYFETQSKIDTLLQKIHSTKTDIVLQQNARSQYLGMQQQLDILEEKLKVALSSKNIFTRDEVYKVCSTNFECILKHVW</sequence>
<protein>
    <submittedName>
        <fullName evidence="2">Uncharacterized protein</fullName>
    </submittedName>
</protein>
<dbReference type="STRING" id="471514.AN477_20215"/>
<dbReference type="Proteomes" id="UP000050482">
    <property type="component" value="Unassembled WGS sequence"/>
</dbReference>
<evidence type="ECO:0000313" key="3">
    <source>
        <dbReference type="Proteomes" id="UP000050482"/>
    </source>
</evidence>
<name>A0A0P9C9Q9_9BACL</name>
<reference evidence="2 3" key="1">
    <citation type="submission" date="2015-09" db="EMBL/GenBank/DDBJ databases">
        <title>Draft genome sequence of Alicyclobacillus ferrooxydans DSM 22381.</title>
        <authorList>
            <person name="Hemp J."/>
        </authorList>
    </citation>
    <scope>NUCLEOTIDE SEQUENCE [LARGE SCALE GENOMIC DNA]</scope>
    <source>
        <strain evidence="2 3">TC-34</strain>
    </source>
</reference>
<dbReference type="AlphaFoldDB" id="A0A0P9C9Q9"/>
<evidence type="ECO:0000256" key="1">
    <source>
        <dbReference type="SAM" id="Phobius"/>
    </source>
</evidence>
<gene>
    <name evidence="2" type="ORF">AN477_20215</name>
</gene>
<dbReference type="PATRIC" id="fig|471514.4.peg.4103"/>
<keyword evidence="1" id="KW-1133">Transmembrane helix</keyword>
<keyword evidence="3" id="KW-1185">Reference proteome</keyword>
<feature type="transmembrane region" description="Helical" evidence="1">
    <location>
        <begin position="27"/>
        <end position="51"/>
    </location>
</feature>
<keyword evidence="1" id="KW-0812">Transmembrane</keyword>
<comment type="caution">
    <text evidence="2">The sequence shown here is derived from an EMBL/GenBank/DDBJ whole genome shotgun (WGS) entry which is preliminary data.</text>
</comment>
<accession>A0A0P9C9Q9</accession>
<dbReference type="EMBL" id="LJCO01000089">
    <property type="protein sequence ID" value="KPV41912.1"/>
    <property type="molecule type" value="Genomic_DNA"/>
</dbReference>
<organism evidence="2 3">
    <name type="scientific">Alicyclobacillus ferrooxydans</name>
    <dbReference type="NCBI Taxonomy" id="471514"/>
    <lineage>
        <taxon>Bacteria</taxon>
        <taxon>Bacillati</taxon>
        <taxon>Bacillota</taxon>
        <taxon>Bacilli</taxon>
        <taxon>Bacillales</taxon>
        <taxon>Alicyclobacillaceae</taxon>
        <taxon>Alicyclobacillus</taxon>
    </lineage>
</organism>
<proteinExistence type="predicted"/>
<evidence type="ECO:0000313" key="2">
    <source>
        <dbReference type="EMBL" id="KPV41912.1"/>
    </source>
</evidence>